<evidence type="ECO:0000313" key="2">
    <source>
        <dbReference type="EMBL" id="KZC11578.1"/>
    </source>
</evidence>
<feature type="signal peptide" evidence="1">
    <location>
        <begin position="1"/>
        <end position="27"/>
    </location>
</feature>
<feature type="chain" id="PRO_5007599566" evidence="1">
    <location>
        <begin position="28"/>
        <end position="79"/>
    </location>
</feature>
<evidence type="ECO:0000256" key="1">
    <source>
        <dbReference type="SAM" id="SignalP"/>
    </source>
</evidence>
<protein>
    <submittedName>
        <fullName evidence="2">Uncharacterized protein</fullName>
    </submittedName>
</protein>
<proteinExistence type="predicted"/>
<gene>
    <name evidence="2" type="ORF">WN55_02860</name>
</gene>
<dbReference type="AlphaFoldDB" id="A0A154PJW1"/>
<dbReference type="Proteomes" id="UP000076502">
    <property type="component" value="Unassembled WGS sequence"/>
</dbReference>
<accession>A0A154PJW1</accession>
<dbReference type="EMBL" id="KQ434924">
    <property type="protein sequence ID" value="KZC11578.1"/>
    <property type="molecule type" value="Genomic_DNA"/>
</dbReference>
<evidence type="ECO:0000313" key="3">
    <source>
        <dbReference type="Proteomes" id="UP000076502"/>
    </source>
</evidence>
<organism evidence="2 3">
    <name type="scientific">Dufourea novaeangliae</name>
    <name type="common">Sweat bee</name>
    <dbReference type="NCBI Taxonomy" id="178035"/>
    <lineage>
        <taxon>Eukaryota</taxon>
        <taxon>Metazoa</taxon>
        <taxon>Ecdysozoa</taxon>
        <taxon>Arthropoda</taxon>
        <taxon>Hexapoda</taxon>
        <taxon>Insecta</taxon>
        <taxon>Pterygota</taxon>
        <taxon>Neoptera</taxon>
        <taxon>Endopterygota</taxon>
        <taxon>Hymenoptera</taxon>
        <taxon>Apocrita</taxon>
        <taxon>Aculeata</taxon>
        <taxon>Apoidea</taxon>
        <taxon>Anthophila</taxon>
        <taxon>Halictidae</taxon>
        <taxon>Rophitinae</taxon>
        <taxon>Dufourea</taxon>
    </lineage>
</organism>
<keyword evidence="1" id="KW-0732">Signal</keyword>
<keyword evidence="3" id="KW-1185">Reference proteome</keyword>
<name>A0A154PJW1_DUFNO</name>
<sequence length="79" mass="9331">MKSHVVQRNWSKVRNLLLLLLRLSTDIEPLMWRYSFILTLYGNIDNLFNVSEFFRMCIGSLDSDKAMILKHLLLLSCNK</sequence>
<reference evidence="2 3" key="1">
    <citation type="submission" date="2015-07" db="EMBL/GenBank/DDBJ databases">
        <title>The genome of Dufourea novaeangliae.</title>
        <authorList>
            <person name="Pan H."/>
            <person name="Kapheim K."/>
        </authorList>
    </citation>
    <scope>NUCLEOTIDE SEQUENCE [LARGE SCALE GENOMIC DNA]</scope>
    <source>
        <strain evidence="2">0120121106</strain>
        <tissue evidence="2">Whole body</tissue>
    </source>
</reference>